<sequence>MSDEAVFVYDPDELKYFFNNEHPFNQKRLRLTVDLLTRFGALSSEAIVTPRRASDSELLLVHNSDYINAVKALSAPSADPALLQLAEKFGLRTEDTPFFEGMHDATSHLVGGSLTAAELVLEGKAKRALHLGGGLHHAMSNKGAGFCVYNDASVAITHIRNRCGFRVLYIDTDVHHGDGVQWSFYTEPEVCTYSIHETGKYLFPGTGLVNERGDGDGFGTCVNMPVEPYTEDESWLHCFQEPLESIFQAFKPDIIVSQHGCDAHAFDPLSHVHCSMRIYLQMPLIIRRLADRYCEGRWIALGGGGYDMWRVVPRAWSLLWLVMSDHPLIGSLETEPDSKLPRDWIDAWQPDSPVKLPEAWLDAVGRWSPMPRRREITAKNLHTKDIAMLYLPKK</sequence>
<dbReference type="CDD" id="cd09994">
    <property type="entry name" value="HDAC_AcuC_like"/>
    <property type="match status" value="1"/>
</dbReference>
<dbReference type="Pfam" id="PF00850">
    <property type="entry name" value="Hist_deacetyl"/>
    <property type="match status" value="1"/>
</dbReference>
<dbReference type="InterPro" id="IPR023696">
    <property type="entry name" value="Ureohydrolase_dom_sf"/>
</dbReference>
<dbReference type="Proteomes" id="UP000250369">
    <property type="component" value="Unassembled WGS sequence"/>
</dbReference>
<dbReference type="InterPro" id="IPR003085">
    <property type="entry name" value="AcuC"/>
</dbReference>
<protein>
    <recommendedName>
        <fullName evidence="3">Acetoin utilization protein AcuC</fullName>
    </recommendedName>
</protein>
<dbReference type="SUPFAM" id="SSF52768">
    <property type="entry name" value="Arginase/deacetylase"/>
    <property type="match status" value="1"/>
</dbReference>
<comment type="pathway">
    <text evidence="1">Ketone degradation; acetoin degradation.</text>
</comment>
<gene>
    <name evidence="6" type="ORF">DQG23_18460</name>
</gene>
<dbReference type="PANTHER" id="PTHR10625:SF10">
    <property type="entry name" value="HISTONE DEACETYLASE HDAC1"/>
    <property type="match status" value="1"/>
</dbReference>
<comment type="similarity">
    <text evidence="2">Belongs to the histone deacetylase family.</text>
</comment>
<evidence type="ECO:0000313" key="7">
    <source>
        <dbReference type="Proteomes" id="UP000250369"/>
    </source>
</evidence>
<evidence type="ECO:0000256" key="4">
    <source>
        <dbReference type="ARBA" id="ARBA00022627"/>
    </source>
</evidence>
<dbReference type="OrthoDB" id="9808367at2"/>
<name>A0A329MJ88_9BACL</name>
<reference evidence="6 7" key="1">
    <citation type="journal article" date="2009" name="Int. J. Syst. Evol. Microbiol.">
        <title>Paenibacillus contaminans sp. nov., isolated from a contaminated laboratory plate.</title>
        <authorList>
            <person name="Chou J.H."/>
            <person name="Lee J.H."/>
            <person name="Lin M.C."/>
            <person name="Chang P.S."/>
            <person name="Arun A.B."/>
            <person name="Young C.C."/>
            <person name="Chen W.M."/>
        </authorList>
    </citation>
    <scope>NUCLEOTIDE SEQUENCE [LARGE SCALE GENOMIC DNA]</scope>
    <source>
        <strain evidence="6 7">CKOBP-6</strain>
    </source>
</reference>
<dbReference type="GO" id="GO:0040029">
    <property type="term" value="P:epigenetic regulation of gene expression"/>
    <property type="evidence" value="ECO:0007669"/>
    <property type="project" value="TreeGrafter"/>
</dbReference>
<evidence type="ECO:0000313" key="6">
    <source>
        <dbReference type="EMBL" id="RAV19909.1"/>
    </source>
</evidence>
<feature type="domain" description="Histone deacetylase" evidence="5">
    <location>
        <begin position="22"/>
        <end position="320"/>
    </location>
</feature>
<dbReference type="InterPro" id="IPR037138">
    <property type="entry name" value="His_deacetylse_dom_sf"/>
</dbReference>
<dbReference type="PRINTS" id="PR01270">
    <property type="entry name" value="HDASUPER"/>
</dbReference>
<dbReference type="InterPro" id="IPR023801">
    <property type="entry name" value="His_deacetylse_dom"/>
</dbReference>
<dbReference type="GO" id="GO:0045150">
    <property type="term" value="P:acetoin catabolic process"/>
    <property type="evidence" value="ECO:0007669"/>
    <property type="project" value="UniProtKB-UniPathway"/>
</dbReference>
<dbReference type="Gene3D" id="3.40.800.20">
    <property type="entry name" value="Histone deacetylase domain"/>
    <property type="match status" value="1"/>
</dbReference>
<dbReference type="RefSeq" id="WP_113032339.1">
    <property type="nucleotide sequence ID" value="NZ_QMFB01000010.1"/>
</dbReference>
<accession>A0A329MJ88</accession>
<organism evidence="6 7">
    <name type="scientific">Paenibacillus contaminans</name>
    <dbReference type="NCBI Taxonomy" id="450362"/>
    <lineage>
        <taxon>Bacteria</taxon>
        <taxon>Bacillati</taxon>
        <taxon>Bacillota</taxon>
        <taxon>Bacilli</taxon>
        <taxon>Bacillales</taxon>
        <taxon>Paenibacillaceae</taxon>
        <taxon>Paenibacillus</taxon>
    </lineage>
</organism>
<dbReference type="PRINTS" id="PR01272">
    <property type="entry name" value="ACUCPROTEIN"/>
</dbReference>
<dbReference type="EMBL" id="QMFB01000010">
    <property type="protein sequence ID" value="RAV19909.1"/>
    <property type="molecule type" value="Genomic_DNA"/>
</dbReference>
<keyword evidence="7" id="KW-1185">Reference proteome</keyword>
<comment type="caution">
    <text evidence="6">The sequence shown here is derived from an EMBL/GenBank/DDBJ whole genome shotgun (WGS) entry which is preliminary data.</text>
</comment>
<evidence type="ECO:0000256" key="1">
    <source>
        <dbReference type="ARBA" id="ARBA00005101"/>
    </source>
</evidence>
<evidence type="ECO:0000259" key="5">
    <source>
        <dbReference type="Pfam" id="PF00850"/>
    </source>
</evidence>
<dbReference type="InterPro" id="IPR000286">
    <property type="entry name" value="HDACs"/>
</dbReference>
<keyword evidence="4" id="KW-0006">Acetoin catabolism</keyword>
<dbReference type="GO" id="GO:0004407">
    <property type="term" value="F:histone deacetylase activity"/>
    <property type="evidence" value="ECO:0007669"/>
    <property type="project" value="TreeGrafter"/>
</dbReference>
<dbReference type="PANTHER" id="PTHR10625">
    <property type="entry name" value="HISTONE DEACETYLASE HDAC1-RELATED"/>
    <property type="match status" value="1"/>
</dbReference>
<dbReference type="AlphaFoldDB" id="A0A329MJ88"/>
<proteinExistence type="inferred from homology"/>
<dbReference type="UniPathway" id="UPA00040"/>
<evidence type="ECO:0000256" key="2">
    <source>
        <dbReference type="ARBA" id="ARBA00005947"/>
    </source>
</evidence>
<evidence type="ECO:0000256" key="3">
    <source>
        <dbReference type="ARBA" id="ARBA00020218"/>
    </source>
</evidence>